<protein>
    <recommendedName>
        <fullName evidence="5">TIR domain-containing protein</fullName>
    </recommendedName>
</protein>
<feature type="region of interest" description="Disordered" evidence="2">
    <location>
        <begin position="613"/>
        <end position="636"/>
    </location>
</feature>
<dbReference type="Proteomes" id="UP000005408">
    <property type="component" value="Unassembled WGS sequence"/>
</dbReference>
<evidence type="ECO:0000313" key="4">
    <source>
        <dbReference type="Proteomes" id="UP000005408"/>
    </source>
</evidence>
<feature type="compositionally biased region" description="Basic and acidic residues" evidence="2">
    <location>
        <begin position="527"/>
        <end position="536"/>
    </location>
</feature>
<feature type="compositionally biased region" description="Polar residues" evidence="2">
    <location>
        <begin position="349"/>
        <end position="361"/>
    </location>
</feature>
<dbReference type="AlphaFoldDB" id="A0A8W8IFE6"/>
<proteinExistence type="predicted"/>
<dbReference type="InterPro" id="IPR035897">
    <property type="entry name" value="Toll_tir_struct_dom_sf"/>
</dbReference>
<evidence type="ECO:0000256" key="2">
    <source>
        <dbReference type="SAM" id="MobiDB-lite"/>
    </source>
</evidence>
<organism evidence="3 4">
    <name type="scientific">Magallana gigas</name>
    <name type="common">Pacific oyster</name>
    <name type="synonym">Crassostrea gigas</name>
    <dbReference type="NCBI Taxonomy" id="29159"/>
    <lineage>
        <taxon>Eukaryota</taxon>
        <taxon>Metazoa</taxon>
        <taxon>Spiralia</taxon>
        <taxon>Lophotrochozoa</taxon>
        <taxon>Mollusca</taxon>
        <taxon>Bivalvia</taxon>
        <taxon>Autobranchia</taxon>
        <taxon>Pteriomorphia</taxon>
        <taxon>Ostreida</taxon>
        <taxon>Ostreoidea</taxon>
        <taxon>Ostreidae</taxon>
        <taxon>Magallana</taxon>
    </lineage>
</organism>
<feature type="compositionally biased region" description="Polar residues" evidence="2">
    <location>
        <begin position="810"/>
        <end position="826"/>
    </location>
</feature>
<evidence type="ECO:0008006" key="5">
    <source>
        <dbReference type="Google" id="ProtNLM"/>
    </source>
</evidence>
<dbReference type="EnsemblMetazoa" id="G13713.1">
    <property type="protein sequence ID" value="G13713.1:cds"/>
    <property type="gene ID" value="G13713"/>
</dbReference>
<accession>A0A8W8IFE6</accession>
<feature type="compositionally biased region" description="Basic and acidic residues" evidence="2">
    <location>
        <begin position="314"/>
        <end position="345"/>
    </location>
</feature>
<feature type="compositionally biased region" description="Polar residues" evidence="2">
    <location>
        <begin position="1"/>
        <end position="28"/>
    </location>
</feature>
<feature type="compositionally biased region" description="Polar residues" evidence="2">
    <location>
        <begin position="473"/>
        <end position="515"/>
    </location>
</feature>
<name>A0A8W8IFE6_MAGGI</name>
<keyword evidence="1" id="KW-0175">Coiled coil</keyword>
<feature type="region of interest" description="Disordered" evidence="2">
    <location>
        <begin position="663"/>
        <end position="686"/>
    </location>
</feature>
<feature type="region of interest" description="Disordered" evidence="2">
    <location>
        <begin position="310"/>
        <end position="361"/>
    </location>
</feature>
<dbReference type="Gene3D" id="3.40.50.10140">
    <property type="entry name" value="Toll/interleukin-1 receptor homology (TIR) domain"/>
    <property type="match status" value="1"/>
</dbReference>
<dbReference type="OrthoDB" id="6162130at2759"/>
<feature type="compositionally biased region" description="Polar residues" evidence="2">
    <location>
        <begin position="445"/>
        <end position="457"/>
    </location>
</feature>
<evidence type="ECO:0000256" key="1">
    <source>
        <dbReference type="SAM" id="Coils"/>
    </source>
</evidence>
<sequence length="836" mass="93738">MAQSKFPSRLDSQVSVDAQPSNVYSSMPSFPPGGTRGFSFETADSFNDSNRQEMQRLIDQYYDRMPSDVKIGYYDVMILYAEDDRILATKYRDHLMKDILLEGGRHVKAVLYDDEELVSIAGGKLKSLEYGFERCTFAFIYLTKSFCQCEWSTLSSEECLMESIYNPEKKWCVVPVYTVSRSKANFKIPMGLNSLKGVNYYNDDDFYRRGLRRLIGDKVMVRLAKNREHFRKQYNYACHLRNDDMVKRKYEEDLHRYQEMKRKELELLQERKMAQRAPAAENTDRPSDADVINQQGKLLEKFQNSGEVIHQKKYPVESLDRGNAKPGEQDERYSLNKPKLQEKPGKSPVLNNQAVQGSSPVDINDTSDYVCVATPKDKVKVIGKEVVVKHVMHYHIYPKGPSQVTKNYNIYKADNVAIGDNATIVSSKETEYVHDEEEEKENESIHSGRTSIRSTSMDAAPSSAPGDPITMPTEHSTGNSPQPRSPLDNSSLWGKSPPDNSSGLGKSPRDNSSGQGKFPPDATCYKGNEEERKTPDSAKTSNSKDFVSARMDSNRSNPNTPMKGFGVAKPLIGVATPRKPVVAKVPPMQSFDKPNSEKEETVVKQVVRDIDSECTEVKQTPTPSIGNGNSDLEKVVPKHFDDDSEDTLVKKIAPMLHIKPEVVSMEKQGCSEPSRGMGNGPSVEAPATSMKTYYENDVVEDGDQSDNEQKRDSGGFVEVKKEDLAFYVDAESMGTDVDSGMLTKDEKGLECVKHALNLGYSEKKIKQALLKLRVKGKVDINLLLDEMDDTSDTASPPTNTNPVSKFEISGTGSTKTNDSNSRQKPSLLQRFFNFKN</sequence>
<dbReference type="EnsemblMetazoa" id="G13713.2">
    <property type="protein sequence ID" value="G13713.2:cds"/>
    <property type="gene ID" value="G13713"/>
</dbReference>
<feature type="coiled-coil region" evidence="1">
    <location>
        <begin position="247"/>
        <end position="277"/>
    </location>
</feature>
<reference evidence="3" key="1">
    <citation type="submission" date="2022-08" db="UniProtKB">
        <authorList>
            <consortium name="EnsemblMetazoa"/>
        </authorList>
    </citation>
    <scope>IDENTIFICATION</scope>
    <source>
        <strain evidence="3">05x7-T-G4-1.051#20</strain>
    </source>
</reference>
<feature type="region of interest" description="Disordered" evidence="2">
    <location>
        <begin position="788"/>
        <end position="827"/>
    </location>
</feature>
<feature type="region of interest" description="Disordered" evidence="2">
    <location>
        <begin position="429"/>
        <end position="565"/>
    </location>
</feature>
<feature type="compositionally biased region" description="Polar residues" evidence="2">
    <location>
        <begin position="617"/>
        <end position="630"/>
    </location>
</feature>
<evidence type="ECO:0000313" key="3">
    <source>
        <dbReference type="EnsemblMetazoa" id="G13713.1:cds"/>
    </source>
</evidence>
<feature type="region of interest" description="Disordered" evidence="2">
    <location>
        <begin position="1"/>
        <end position="30"/>
    </location>
</feature>
<keyword evidence="4" id="KW-1185">Reference proteome</keyword>
<feature type="compositionally biased region" description="Polar residues" evidence="2">
    <location>
        <begin position="792"/>
        <end position="803"/>
    </location>
</feature>